<name>B9SAU0_RICCO</name>
<dbReference type="InParanoid" id="B9SAU0"/>
<dbReference type="EMBL" id="EQ973909">
    <property type="protein sequence ID" value="EEF39294.1"/>
    <property type="molecule type" value="Genomic_DNA"/>
</dbReference>
<reference evidence="2" key="1">
    <citation type="journal article" date="2010" name="Nat. Biotechnol.">
        <title>Draft genome sequence of the oilseed species Ricinus communis.</title>
        <authorList>
            <person name="Chan A.P."/>
            <person name="Crabtree J."/>
            <person name="Zhao Q."/>
            <person name="Lorenzi H."/>
            <person name="Orvis J."/>
            <person name="Puiu D."/>
            <person name="Melake-Berhan A."/>
            <person name="Jones K.M."/>
            <person name="Redman J."/>
            <person name="Chen G."/>
            <person name="Cahoon E.B."/>
            <person name="Gedil M."/>
            <person name="Stanke M."/>
            <person name="Haas B.J."/>
            <person name="Wortman J.R."/>
            <person name="Fraser-Liggett C.M."/>
            <person name="Ravel J."/>
            <person name="Rabinowicz P.D."/>
        </authorList>
    </citation>
    <scope>NUCLEOTIDE SEQUENCE [LARGE SCALE GENOMIC DNA]</scope>
    <source>
        <strain evidence="2">cv. Hale</strain>
    </source>
</reference>
<sequence>MTKVARMNDSNSDGDRGIKGDLLINIDSDFVIGGDEKDGGGWAAELAVVILN</sequence>
<protein>
    <submittedName>
        <fullName evidence="1">Uncharacterized protein</fullName>
    </submittedName>
</protein>
<accession>B9SAU0</accession>
<dbReference type="AlphaFoldDB" id="B9SAU0"/>
<organism evidence="1 2">
    <name type="scientific">Ricinus communis</name>
    <name type="common">Castor bean</name>
    <dbReference type="NCBI Taxonomy" id="3988"/>
    <lineage>
        <taxon>Eukaryota</taxon>
        <taxon>Viridiplantae</taxon>
        <taxon>Streptophyta</taxon>
        <taxon>Embryophyta</taxon>
        <taxon>Tracheophyta</taxon>
        <taxon>Spermatophyta</taxon>
        <taxon>Magnoliopsida</taxon>
        <taxon>eudicotyledons</taxon>
        <taxon>Gunneridae</taxon>
        <taxon>Pentapetalae</taxon>
        <taxon>rosids</taxon>
        <taxon>fabids</taxon>
        <taxon>Malpighiales</taxon>
        <taxon>Euphorbiaceae</taxon>
        <taxon>Acalyphoideae</taxon>
        <taxon>Acalypheae</taxon>
        <taxon>Ricinus</taxon>
    </lineage>
</organism>
<gene>
    <name evidence="1" type="ORF">RCOM_1178830</name>
</gene>
<evidence type="ECO:0000313" key="1">
    <source>
        <dbReference type="EMBL" id="EEF39294.1"/>
    </source>
</evidence>
<keyword evidence="2" id="KW-1185">Reference proteome</keyword>
<proteinExistence type="predicted"/>
<evidence type="ECO:0000313" key="2">
    <source>
        <dbReference type="Proteomes" id="UP000008311"/>
    </source>
</evidence>
<dbReference type="Proteomes" id="UP000008311">
    <property type="component" value="Unassembled WGS sequence"/>
</dbReference>